<dbReference type="Pfam" id="PF24850">
    <property type="entry name" value="CC_BshC"/>
    <property type="match status" value="1"/>
</dbReference>
<gene>
    <name evidence="2 5" type="primary">bshC</name>
    <name evidence="5" type="ORF">I6J18_07175</name>
</gene>
<dbReference type="KEGG" id="ppsr:I6J18_07175"/>
<proteinExistence type="inferred from homology"/>
<evidence type="ECO:0000259" key="4">
    <source>
        <dbReference type="Pfam" id="PF24850"/>
    </source>
</evidence>
<dbReference type="InterPro" id="IPR011199">
    <property type="entry name" value="Bacillithiol_biosynth_BshC"/>
</dbReference>
<dbReference type="EMBL" id="CP068053">
    <property type="protein sequence ID" value="QQT01634.1"/>
    <property type="molecule type" value="Genomic_DNA"/>
</dbReference>
<dbReference type="Pfam" id="PF10079">
    <property type="entry name" value="Rossmann-like_BshC"/>
    <property type="match status" value="1"/>
</dbReference>
<sequence>MELRDLSLPSLNQFASDYLNGKLEVEDYFHYKLTGEGMYQNRYQELMTRTFKRAEIAAYIEQYMERFSESKQVELNIEALRTPDSVVVIGGQQAGLLSGPLYTIHKVISIIKLAEEQEKQLGKRVIPVFWIAGEDHDLAEVNHVYTMKNGKPVKSAYPFYHPFKTMVTDLELDTEKTMQWIEDVVESYGETDFTKKLLATVRGILQESKDFVEFFASLIHEWFHEYGLLLLDAGDPRLRKLEAEYFSELIQHSDEITESVLSQQAFMQKEGYKRMIELEETSANLFYYTPKNKERILLERKDDLFSSKNGDIRFTISELLEMAEKEPERLSNNVVTRPIMQEKLFPVLAFISGPGEIAYWAELKRAFEIFSMKMPPIVPRLNITVVERGIQTDLSETGLDIETVLTQGTGKAVTEFMNSVKNDDIESLFRQMKSTLGENHEKLTEKAVADDKGLEPLLIKNRQFLDKQLNFIYGKITESTEKKHEVALSKYSRIANALYPNESPQERIWNVFYYLNQYGPCFISDTMKLVYQFNNQHKVIYL</sequence>
<dbReference type="PIRSF" id="PIRSF012535">
    <property type="entry name" value="UCP012535"/>
    <property type="match status" value="1"/>
</dbReference>
<evidence type="ECO:0000313" key="5">
    <source>
        <dbReference type="EMBL" id="QQT01634.1"/>
    </source>
</evidence>
<dbReference type="HAMAP" id="MF_01867">
    <property type="entry name" value="BshC"/>
    <property type="match status" value="1"/>
</dbReference>
<reference evidence="5 6" key="1">
    <citation type="submission" date="2021-01" db="EMBL/GenBank/DDBJ databases">
        <title>FDA dAtabase for Regulatory Grade micrObial Sequences (FDA-ARGOS): Supporting development and validation of Infectious Disease Dx tests.</title>
        <authorList>
            <person name="Nelson B."/>
            <person name="Plummer A."/>
            <person name="Tallon L."/>
            <person name="Sadzewicz L."/>
            <person name="Zhao X."/>
            <person name="Boylan J."/>
            <person name="Ott S."/>
            <person name="Bowen H."/>
            <person name="Vavikolanu K."/>
            <person name="Mehta A."/>
            <person name="Aluvathingal J."/>
            <person name="Nadendla S."/>
            <person name="Myers T."/>
            <person name="Yan Y."/>
            <person name="Sichtig H."/>
        </authorList>
    </citation>
    <scope>NUCLEOTIDE SEQUENCE [LARGE SCALE GENOMIC DNA]</scope>
    <source>
        <strain evidence="5 6">FDAARGOS_1161</strain>
    </source>
</reference>
<dbReference type="EC" id="6.-.-.-" evidence="2"/>
<evidence type="ECO:0000313" key="6">
    <source>
        <dbReference type="Proteomes" id="UP000595254"/>
    </source>
</evidence>
<feature type="domain" description="Bacillithiol biosynthesis BshC C-terminal coiled-coil" evidence="4">
    <location>
        <begin position="383"/>
        <end position="542"/>
    </location>
</feature>
<keyword evidence="6" id="KW-1185">Reference proteome</keyword>
<evidence type="ECO:0000256" key="2">
    <source>
        <dbReference type="HAMAP-Rule" id="MF_01867"/>
    </source>
</evidence>
<comment type="similarity">
    <text evidence="2">Belongs to the BshC family.</text>
</comment>
<dbReference type="InterPro" id="IPR055398">
    <property type="entry name" value="Rossmann-like_BshC"/>
</dbReference>
<dbReference type="GO" id="GO:0016874">
    <property type="term" value="F:ligase activity"/>
    <property type="evidence" value="ECO:0007669"/>
    <property type="project" value="UniProtKB-UniRule"/>
</dbReference>
<comment type="function">
    <text evidence="2">Involved in bacillithiol (BSH) biosynthesis. May catalyze the last step of the pathway, the addition of cysteine to glucosamine malate (GlcN-Mal) to generate BSH.</text>
</comment>
<evidence type="ECO:0000256" key="1">
    <source>
        <dbReference type="ARBA" id="ARBA00022598"/>
    </source>
</evidence>
<organism evidence="5 6">
    <name type="scientific">Peribacillus psychrosaccharolyticus</name>
    <name type="common">Bacillus psychrosaccharolyticus</name>
    <dbReference type="NCBI Taxonomy" id="1407"/>
    <lineage>
        <taxon>Bacteria</taxon>
        <taxon>Bacillati</taxon>
        <taxon>Bacillota</taxon>
        <taxon>Bacilli</taxon>
        <taxon>Bacillales</taxon>
        <taxon>Bacillaceae</taxon>
        <taxon>Peribacillus</taxon>
    </lineage>
</organism>
<dbReference type="InterPro" id="IPR055399">
    <property type="entry name" value="CC_BshC"/>
</dbReference>
<dbReference type="NCBIfam" id="TIGR03998">
    <property type="entry name" value="thiol_BshC"/>
    <property type="match status" value="1"/>
</dbReference>
<dbReference type="RefSeq" id="WP_040374614.1">
    <property type="nucleotide sequence ID" value="NZ_CP068053.1"/>
</dbReference>
<dbReference type="Proteomes" id="UP000595254">
    <property type="component" value="Chromosome"/>
</dbReference>
<protein>
    <recommendedName>
        <fullName evidence="2">Putative cysteine ligase BshC</fullName>
        <ecNumber evidence="2">6.-.-.-</ecNumber>
    </recommendedName>
</protein>
<accession>A0A974NPU2</accession>
<feature type="domain" description="Bacillithiol biosynthesis BshC N-terminal Rossmann-like" evidence="3">
    <location>
        <begin position="1"/>
        <end position="381"/>
    </location>
</feature>
<evidence type="ECO:0000259" key="3">
    <source>
        <dbReference type="Pfam" id="PF10079"/>
    </source>
</evidence>
<name>A0A974NPU2_PERPY</name>
<keyword evidence="1 2" id="KW-0436">Ligase</keyword>
<dbReference type="AlphaFoldDB" id="A0A974NPU2"/>